<keyword evidence="3" id="KW-1185">Reference proteome</keyword>
<comment type="caution">
    <text evidence="2">The sequence shown here is derived from an EMBL/GenBank/DDBJ whole genome shotgun (WGS) entry which is preliminary data.</text>
</comment>
<gene>
    <name evidence="2" type="ORF">HU200_040706</name>
</gene>
<evidence type="ECO:0000313" key="2">
    <source>
        <dbReference type="EMBL" id="KAF8691555.1"/>
    </source>
</evidence>
<dbReference type="EMBL" id="JACEFO010001965">
    <property type="protein sequence ID" value="KAF8691555.1"/>
    <property type="molecule type" value="Genomic_DNA"/>
</dbReference>
<proteinExistence type="predicted"/>
<dbReference type="Proteomes" id="UP000636709">
    <property type="component" value="Unassembled WGS sequence"/>
</dbReference>
<feature type="region of interest" description="Disordered" evidence="1">
    <location>
        <begin position="186"/>
        <end position="213"/>
    </location>
</feature>
<protein>
    <submittedName>
        <fullName evidence="2">Uncharacterized protein</fullName>
    </submittedName>
</protein>
<sequence>MPRLTAIAIGEKDQVDSLRAITTLTTVEDRRLCPFATSDGKLHTGPLYQLLLAAHQSPSLSRETFFAWLLVQEHMQARANLVKKNVFDSAICEICCNASKTATHIIFELTNPVIHGLSSSSREKKTTVWLAALAAALCAYCADSGLRGALAKPGVELATWNAIVSPSTHSIGETCLHLLLDPPLRTSPRPHGAKPAPPHEQMYSRQRGRTSRS</sequence>
<name>A0A835EIX6_9POAL</name>
<dbReference type="AlphaFoldDB" id="A0A835EIX6"/>
<evidence type="ECO:0000313" key="3">
    <source>
        <dbReference type="Proteomes" id="UP000636709"/>
    </source>
</evidence>
<reference evidence="2" key="1">
    <citation type="submission" date="2020-07" db="EMBL/GenBank/DDBJ databases">
        <title>Genome sequence and genetic diversity analysis of an under-domesticated orphan crop, white fonio (Digitaria exilis).</title>
        <authorList>
            <person name="Bennetzen J.L."/>
            <person name="Chen S."/>
            <person name="Ma X."/>
            <person name="Wang X."/>
            <person name="Yssel A.E.J."/>
            <person name="Chaluvadi S.R."/>
            <person name="Johnson M."/>
            <person name="Gangashetty P."/>
            <person name="Hamidou F."/>
            <person name="Sanogo M.D."/>
            <person name="Zwaenepoel A."/>
            <person name="Wallace J."/>
            <person name="Van De Peer Y."/>
            <person name="Van Deynze A."/>
        </authorList>
    </citation>
    <scope>NUCLEOTIDE SEQUENCE</scope>
    <source>
        <tissue evidence="2">Leaves</tissue>
    </source>
</reference>
<evidence type="ECO:0000256" key="1">
    <source>
        <dbReference type="SAM" id="MobiDB-lite"/>
    </source>
</evidence>
<organism evidence="2 3">
    <name type="scientific">Digitaria exilis</name>
    <dbReference type="NCBI Taxonomy" id="1010633"/>
    <lineage>
        <taxon>Eukaryota</taxon>
        <taxon>Viridiplantae</taxon>
        <taxon>Streptophyta</taxon>
        <taxon>Embryophyta</taxon>
        <taxon>Tracheophyta</taxon>
        <taxon>Spermatophyta</taxon>
        <taxon>Magnoliopsida</taxon>
        <taxon>Liliopsida</taxon>
        <taxon>Poales</taxon>
        <taxon>Poaceae</taxon>
        <taxon>PACMAD clade</taxon>
        <taxon>Panicoideae</taxon>
        <taxon>Panicodae</taxon>
        <taxon>Paniceae</taxon>
        <taxon>Anthephorinae</taxon>
        <taxon>Digitaria</taxon>
    </lineage>
</organism>
<accession>A0A835EIX6</accession>